<dbReference type="InterPro" id="IPR036388">
    <property type="entry name" value="WH-like_DNA-bd_sf"/>
</dbReference>
<evidence type="ECO:0000313" key="6">
    <source>
        <dbReference type="Proteomes" id="UP001242480"/>
    </source>
</evidence>
<dbReference type="InterPro" id="IPR036390">
    <property type="entry name" value="WH_DNA-bd_sf"/>
</dbReference>
<dbReference type="EMBL" id="JAUSVX010000010">
    <property type="protein sequence ID" value="MDQ0471957.1"/>
    <property type="molecule type" value="Genomic_DNA"/>
</dbReference>
<dbReference type="GO" id="GO:0003677">
    <property type="term" value="F:DNA binding"/>
    <property type="evidence" value="ECO:0007669"/>
    <property type="project" value="UniProtKB-KW"/>
</dbReference>
<dbReference type="PROSITE" id="PS50949">
    <property type="entry name" value="HTH_GNTR"/>
    <property type="match status" value="1"/>
</dbReference>
<comment type="caution">
    <text evidence="5">The sequence shown here is derived from an EMBL/GenBank/DDBJ whole genome shotgun (WGS) entry which is preliminary data.</text>
</comment>
<evidence type="ECO:0000313" key="5">
    <source>
        <dbReference type="EMBL" id="MDQ0471957.1"/>
    </source>
</evidence>
<dbReference type="SMART" id="SM00895">
    <property type="entry name" value="FCD"/>
    <property type="match status" value="1"/>
</dbReference>
<keyword evidence="1" id="KW-0805">Transcription regulation</keyword>
<feature type="domain" description="HTH gntR-type" evidence="4">
    <location>
        <begin position="20"/>
        <end position="88"/>
    </location>
</feature>
<name>A0ABU0JCE6_9HYPH</name>
<dbReference type="Gene3D" id="1.20.120.530">
    <property type="entry name" value="GntR ligand-binding domain-like"/>
    <property type="match status" value="1"/>
</dbReference>
<dbReference type="PANTHER" id="PTHR43537:SF44">
    <property type="entry name" value="GNTR FAMILY REGULATORY PROTEIN"/>
    <property type="match status" value="1"/>
</dbReference>
<keyword evidence="2 5" id="KW-0238">DNA-binding</keyword>
<evidence type="ECO:0000256" key="2">
    <source>
        <dbReference type="ARBA" id="ARBA00023125"/>
    </source>
</evidence>
<dbReference type="PANTHER" id="PTHR43537">
    <property type="entry name" value="TRANSCRIPTIONAL REGULATOR, GNTR FAMILY"/>
    <property type="match status" value="1"/>
</dbReference>
<keyword evidence="3" id="KW-0804">Transcription</keyword>
<dbReference type="SMART" id="SM00345">
    <property type="entry name" value="HTH_GNTR"/>
    <property type="match status" value="1"/>
</dbReference>
<dbReference type="Proteomes" id="UP001242480">
    <property type="component" value="Unassembled WGS sequence"/>
</dbReference>
<dbReference type="Pfam" id="PF07729">
    <property type="entry name" value="FCD"/>
    <property type="match status" value="1"/>
</dbReference>
<proteinExistence type="predicted"/>
<dbReference type="InterPro" id="IPR008920">
    <property type="entry name" value="TF_FadR/GntR_C"/>
</dbReference>
<dbReference type="SUPFAM" id="SSF46785">
    <property type="entry name" value="Winged helix' DNA-binding domain"/>
    <property type="match status" value="1"/>
</dbReference>
<keyword evidence="6" id="KW-1185">Reference proteome</keyword>
<gene>
    <name evidence="5" type="ORF">QO011_004984</name>
</gene>
<dbReference type="InterPro" id="IPR011711">
    <property type="entry name" value="GntR_C"/>
</dbReference>
<reference evidence="5 6" key="1">
    <citation type="submission" date="2023-07" db="EMBL/GenBank/DDBJ databases">
        <title>Genomic Encyclopedia of Type Strains, Phase IV (KMG-IV): sequencing the most valuable type-strain genomes for metagenomic binning, comparative biology and taxonomic classification.</title>
        <authorList>
            <person name="Goeker M."/>
        </authorList>
    </citation>
    <scope>NUCLEOTIDE SEQUENCE [LARGE SCALE GENOMIC DNA]</scope>
    <source>
        <strain evidence="5 6">DSM 19619</strain>
    </source>
</reference>
<dbReference type="PRINTS" id="PR00035">
    <property type="entry name" value="HTHGNTR"/>
</dbReference>
<accession>A0ABU0JCE6</accession>
<sequence>MTRDLDALLLPMLAVQADGGKVHDSVVRTIGAWVLGGRYAPGETLPREEDLVAALGVSRTSVREAVKVLSAKGLVETRPRIGARIRPREHWRLLDPAVLSWHPNLTRDVELVTSLVEARRIIEPAAAELAARRGTAADLAVIEDAYLAMERSIPDDLAACCEADLAFHRGVIAASHNIVLNGLIGTMETALKAALLLTNSLMESQSRTLSLHKDVMECIRFRDTAGARAAMNRVLDQAAHDVGRM</sequence>
<evidence type="ECO:0000256" key="3">
    <source>
        <dbReference type="ARBA" id="ARBA00023163"/>
    </source>
</evidence>
<dbReference type="InterPro" id="IPR000524">
    <property type="entry name" value="Tscrpt_reg_HTH_GntR"/>
</dbReference>
<dbReference type="SUPFAM" id="SSF48008">
    <property type="entry name" value="GntR ligand-binding domain-like"/>
    <property type="match status" value="1"/>
</dbReference>
<organism evidence="5 6">
    <name type="scientific">Labrys wisconsinensis</name>
    <dbReference type="NCBI Taxonomy" id="425677"/>
    <lineage>
        <taxon>Bacteria</taxon>
        <taxon>Pseudomonadati</taxon>
        <taxon>Pseudomonadota</taxon>
        <taxon>Alphaproteobacteria</taxon>
        <taxon>Hyphomicrobiales</taxon>
        <taxon>Xanthobacteraceae</taxon>
        <taxon>Labrys</taxon>
    </lineage>
</organism>
<dbReference type="CDD" id="cd07377">
    <property type="entry name" value="WHTH_GntR"/>
    <property type="match status" value="1"/>
</dbReference>
<dbReference type="Gene3D" id="1.10.10.10">
    <property type="entry name" value="Winged helix-like DNA-binding domain superfamily/Winged helix DNA-binding domain"/>
    <property type="match status" value="1"/>
</dbReference>
<evidence type="ECO:0000259" key="4">
    <source>
        <dbReference type="PROSITE" id="PS50949"/>
    </source>
</evidence>
<dbReference type="RefSeq" id="WP_307277945.1">
    <property type="nucleotide sequence ID" value="NZ_JAUSVX010000010.1"/>
</dbReference>
<dbReference type="Pfam" id="PF00392">
    <property type="entry name" value="GntR"/>
    <property type="match status" value="1"/>
</dbReference>
<evidence type="ECO:0000256" key="1">
    <source>
        <dbReference type="ARBA" id="ARBA00023015"/>
    </source>
</evidence>
<protein>
    <submittedName>
        <fullName evidence="5">DNA-binding FadR family transcriptional regulator</fullName>
    </submittedName>
</protein>